<dbReference type="RefSeq" id="WP_025241548.1">
    <property type="nucleotide sequence ID" value="NZ_CP007441.1"/>
</dbReference>
<dbReference type="SMART" id="SM00972">
    <property type="entry name" value="SCPU"/>
    <property type="match status" value="2"/>
</dbReference>
<evidence type="ECO:0000313" key="4">
    <source>
        <dbReference type="Proteomes" id="UP000019522"/>
    </source>
</evidence>
<dbReference type="InterPro" id="IPR007893">
    <property type="entry name" value="Spore_coat_U/FanG"/>
</dbReference>
<reference evidence="4" key="1">
    <citation type="journal article" date="2014" name="Genome Announc.">
        <title>Complete Genome Sequence of the Highly Transformable Pseudomonas stutzeri Strain 28a24.</title>
        <authorList>
            <person name="Smith B.A."/>
            <person name="Dougherty K.M."/>
            <person name="Baltrus D.A."/>
        </authorList>
    </citation>
    <scope>NUCLEOTIDE SEQUENCE [LARGE SCALE GENOMIC DNA]</scope>
    <source>
        <strain evidence="4">28a24</strain>
    </source>
</reference>
<gene>
    <name evidence="3" type="ORF">CH92_09695</name>
</gene>
<dbReference type="InterPro" id="IPR053167">
    <property type="entry name" value="Spore_coat_component"/>
</dbReference>
<keyword evidence="1" id="KW-0732">Signal</keyword>
<feature type="chain" id="PRO_5004915162" evidence="1">
    <location>
        <begin position="33"/>
        <end position="331"/>
    </location>
</feature>
<evidence type="ECO:0000313" key="3">
    <source>
        <dbReference type="EMBL" id="AHL75371.1"/>
    </source>
</evidence>
<accession>W8RTH9</accession>
<sequence length="331" mass="34956">MKGIDHLISYPRALLFMVLALLCSLLATPARANCATFSADSSLGTISSLALVGNSQRGAAAGGFVCTGSLQLLSTAFIRVSLVNSDFKLVGSQGGTVPFNVFVDPGYTRALQPGQSAEFGATNLLNLGGTGAGVPLYLTTTPGANVPAGTYTGTVTLRWHWAVCDLGLVGICSWYRSPGVVQPCPLGLVCGTPSNWGEGVLTTVRVTLIVTKACQIVSLPAVDLGRKALVSQFTEVSQTLSVRCTNTEGFTLSFGNGQNYQAPWRQMAFGNNRLRYNIYGTDKSMLTPSRTLDAIGTGLNQGFQVQIQVDPNQKDVPPGTYVDNVVLTLSY</sequence>
<dbReference type="PANTHER" id="PTHR37089">
    <property type="entry name" value="PROTEIN U-RELATED"/>
    <property type="match status" value="1"/>
</dbReference>
<protein>
    <submittedName>
        <fullName evidence="3">Spore coat U domain-containing protein</fullName>
    </submittedName>
</protein>
<dbReference type="PANTHER" id="PTHR37089:SF1">
    <property type="entry name" value="MEMBRANE PROTEIN"/>
    <property type="match status" value="1"/>
</dbReference>
<evidence type="ECO:0000259" key="2">
    <source>
        <dbReference type="Pfam" id="PF05229"/>
    </source>
</evidence>
<name>W8RTH9_STUST</name>
<proteinExistence type="predicted"/>
<reference evidence="3 4" key="2">
    <citation type="submission" date="2014-03" db="EMBL/GenBank/DDBJ databases">
        <authorList>
            <person name="Baltrus D."/>
            <person name="Dougherty K."/>
        </authorList>
    </citation>
    <scope>NUCLEOTIDE SEQUENCE</scope>
    <source>
        <strain evidence="3 4">28a24</strain>
    </source>
</reference>
<dbReference type="AlphaFoldDB" id="W8RTH9"/>
<dbReference type="KEGG" id="pstt:CH92_09695"/>
<dbReference type="PATRIC" id="fig|316.77.peg.1937"/>
<evidence type="ECO:0000256" key="1">
    <source>
        <dbReference type="SAM" id="SignalP"/>
    </source>
</evidence>
<feature type="signal peptide" evidence="1">
    <location>
        <begin position="1"/>
        <end position="32"/>
    </location>
</feature>
<dbReference type="OrthoDB" id="8901110at2"/>
<feature type="domain" description="Spore coat protein U/FanG" evidence="2">
    <location>
        <begin position="31"/>
        <end position="157"/>
    </location>
</feature>
<organism evidence="3 4">
    <name type="scientific">Stutzerimonas stutzeri</name>
    <name type="common">Pseudomonas stutzeri</name>
    <dbReference type="NCBI Taxonomy" id="316"/>
    <lineage>
        <taxon>Bacteria</taxon>
        <taxon>Pseudomonadati</taxon>
        <taxon>Pseudomonadota</taxon>
        <taxon>Gammaproteobacteria</taxon>
        <taxon>Pseudomonadales</taxon>
        <taxon>Pseudomonadaceae</taxon>
        <taxon>Stutzerimonas</taxon>
    </lineage>
</organism>
<dbReference type="Proteomes" id="UP000019522">
    <property type="component" value="Chromosome"/>
</dbReference>
<dbReference type="Pfam" id="PF05229">
    <property type="entry name" value="SCPU"/>
    <property type="match status" value="2"/>
</dbReference>
<feature type="domain" description="Spore coat protein U/FanG" evidence="2">
    <location>
        <begin position="202"/>
        <end position="328"/>
    </location>
</feature>
<dbReference type="EMBL" id="CP007441">
    <property type="protein sequence ID" value="AHL75371.1"/>
    <property type="molecule type" value="Genomic_DNA"/>
</dbReference>